<dbReference type="OrthoDB" id="9815116at2"/>
<evidence type="ECO:0000313" key="2">
    <source>
        <dbReference type="EMBL" id="AWV91445.1"/>
    </source>
</evidence>
<proteinExistence type="predicted"/>
<dbReference type="EMBL" id="CP030032">
    <property type="protein sequence ID" value="AWV91445.1"/>
    <property type="molecule type" value="Genomic_DNA"/>
</dbReference>
<organism evidence="2 3">
    <name type="scientific">Bradymonas sediminis</name>
    <dbReference type="NCBI Taxonomy" id="1548548"/>
    <lineage>
        <taxon>Bacteria</taxon>
        <taxon>Deltaproteobacteria</taxon>
        <taxon>Bradymonadales</taxon>
        <taxon>Bradymonadaceae</taxon>
        <taxon>Bradymonas</taxon>
    </lineage>
</organism>
<dbReference type="KEGG" id="bsed:DN745_14335"/>
<dbReference type="AlphaFoldDB" id="A0A2Z4FRU6"/>
<dbReference type="InterPro" id="IPR025669">
    <property type="entry name" value="AAA_dom"/>
</dbReference>
<gene>
    <name evidence="2" type="ORF">DN745_14335</name>
</gene>
<name>A0A2Z4FRU6_9DELT</name>
<dbReference type="PANTHER" id="PTHR13696:SF52">
    <property type="entry name" value="PARA FAMILY PROTEIN CT_582"/>
    <property type="match status" value="1"/>
</dbReference>
<dbReference type="InterPro" id="IPR050678">
    <property type="entry name" value="DNA_Partitioning_ATPase"/>
</dbReference>
<dbReference type="Pfam" id="PF13614">
    <property type="entry name" value="AAA_31"/>
    <property type="match status" value="1"/>
</dbReference>
<dbReference type="InterPro" id="IPR027417">
    <property type="entry name" value="P-loop_NTPase"/>
</dbReference>
<evidence type="ECO:0000259" key="1">
    <source>
        <dbReference type="Pfam" id="PF13614"/>
    </source>
</evidence>
<dbReference type="Proteomes" id="UP000249799">
    <property type="component" value="Chromosome"/>
</dbReference>
<reference evidence="2 3" key="1">
    <citation type="submission" date="2018-06" db="EMBL/GenBank/DDBJ databases">
        <title>Lujinxingia sediminis gen. nov. sp. nov., a new facultative anaerobic member of the class Deltaproteobacteria, and proposal of Lujinxingaceae fam. nov.</title>
        <authorList>
            <person name="Guo L.-Y."/>
            <person name="Li C.-M."/>
            <person name="Wang S."/>
            <person name="Du Z.-J."/>
        </authorList>
    </citation>
    <scope>NUCLEOTIDE SEQUENCE [LARGE SCALE GENOMIC DNA]</scope>
    <source>
        <strain evidence="2 3">FA350</strain>
    </source>
</reference>
<dbReference type="SUPFAM" id="SSF52540">
    <property type="entry name" value="P-loop containing nucleoside triphosphate hydrolases"/>
    <property type="match status" value="1"/>
</dbReference>
<keyword evidence="3" id="KW-1185">Reference proteome</keyword>
<evidence type="ECO:0000313" key="3">
    <source>
        <dbReference type="Proteomes" id="UP000249799"/>
    </source>
</evidence>
<dbReference type="FunFam" id="3.40.50.300:FF:000285">
    <property type="entry name" value="Sporulation initiation inhibitor Soj"/>
    <property type="match status" value="1"/>
</dbReference>
<protein>
    <submittedName>
        <fullName evidence="2">ParA family protein</fullName>
    </submittedName>
</protein>
<sequence>MECRKPAVNDYRRRTIQAEQGPMRIAILNQKGGTGKTTTTVNLGAGLAKQGLRVLIIDVDSQGHVGVSLGVSGKKTLYHVLVEGAALEECTVSARPNLDILPADDTLASAEIFLARLDEDRDKMLRKRLLDVGAYDIILLDCGPSLSLLNMNALTFADHLIVPVACDFLSLVGVKQVMKTLRNVNRVLLHPISVMGILPTFYDMRNKISDEAVKTLQGHFHDKVLPPVRVNTRLKEAPSESKTIFEYAPESRGASDYRRLVTWVIKQQEQRLQATA</sequence>
<dbReference type="PANTHER" id="PTHR13696">
    <property type="entry name" value="P-LOOP CONTAINING NUCLEOSIDE TRIPHOSPHATE HYDROLASE"/>
    <property type="match status" value="1"/>
</dbReference>
<accession>A0A2Z4FRU6</accession>
<dbReference type="Gene3D" id="3.40.50.300">
    <property type="entry name" value="P-loop containing nucleotide triphosphate hydrolases"/>
    <property type="match status" value="1"/>
</dbReference>
<dbReference type="CDD" id="cd02042">
    <property type="entry name" value="ParAB_family"/>
    <property type="match status" value="1"/>
</dbReference>
<feature type="domain" description="AAA" evidence="1">
    <location>
        <begin position="25"/>
        <end position="187"/>
    </location>
</feature>